<dbReference type="PRINTS" id="PR00081">
    <property type="entry name" value="GDHRDH"/>
</dbReference>
<evidence type="ECO:0000256" key="1">
    <source>
        <dbReference type="ARBA" id="ARBA00006484"/>
    </source>
</evidence>
<dbReference type="PROSITE" id="PS00061">
    <property type="entry name" value="ADH_SHORT"/>
    <property type="match status" value="1"/>
</dbReference>
<dbReference type="SUPFAM" id="SSF51735">
    <property type="entry name" value="NAD(P)-binding Rossmann-fold domains"/>
    <property type="match status" value="1"/>
</dbReference>
<dbReference type="AlphaFoldDB" id="A0A093UQ82"/>
<comment type="caution">
    <text evidence="4">The sequence shown here is derived from an EMBL/GenBank/DDBJ whole genome shotgun (WGS) entry which is preliminary data.</text>
</comment>
<dbReference type="HOGENOM" id="CLU_010194_1_3_1"/>
<dbReference type="InterPro" id="IPR020904">
    <property type="entry name" value="Sc_DH/Rdtase_CS"/>
</dbReference>
<proteinExistence type="inferred from homology"/>
<dbReference type="PRINTS" id="PR00080">
    <property type="entry name" value="SDRFAMILY"/>
</dbReference>
<dbReference type="InterPro" id="IPR036291">
    <property type="entry name" value="NAD(P)-bd_dom_sf"/>
</dbReference>
<keyword evidence="3" id="KW-0560">Oxidoreductase</keyword>
<evidence type="ECO:0000256" key="2">
    <source>
        <dbReference type="ARBA" id="ARBA00022857"/>
    </source>
</evidence>
<name>A0A093UQ82_TALMA</name>
<sequence length="261" mass="27299">MPADTLSLAGKVAIVTGSGRENGIGAGIAFALARNGAAVTINYVSESSTQRAEAVAQKIRDQGGKATVIRASVDEQGAKALVEGTLEAFETDHVDILVNNAGVGHIGSTVDITPEQIRHTFEVNVYGPMFMVRAVVPHMPAGGRIINISSTAARMPLAAYNVYGTSKAALDYLTAVWAGEFGKSRGITVNSVGPGLVETDIIPHDPEFRKVAVDPMVDLTRAAHRASTIEDIGDSVLLIVSEKARWITAQHVSASGGITAL</sequence>
<dbReference type="Gene3D" id="3.40.50.720">
    <property type="entry name" value="NAD(P)-binding Rossmann-like Domain"/>
    <property type="match status" value="1"/>
</dbReference>
<dbReference type="PANTHER" id="PTHR43639:SF1">
    <property type="entry name" value="SHORT-CHAIN DEHYDROGENASE_REDUCTASE FAMILY PROTEIN"/>
    <property type="match status" value="1"/>
</dbReference>
<protein>
    <submittedName>
        <fullName evidence="4">Putative oxidoreductase</fullName>
    </submittedName>
</protein>
<accession>A0A093UQ82</accession>
<evidence type="ECO:0000256" key="3">
    <source>
        <dbReference type="ARBA" id="ARBA00023002"/>
    </source>
</evidence>
<reference evidence="4" key="2">
    <citation type="journal article" date="2014" name="PLoS Genet.">
        <title>Signature gene expression reveals novel clues to the molecular mechanisms of dimorphic transition in Penicillium marneffei.</title>
        <authorList>
            <person name="Yang E."/>
            <person name="Wang G."/>
            <person name="Cai J."/>
            <person name="Woo P.C."/>
            <person name="Lau S.K."/>
            <person name="Yuen K.-Y."/>
            <person name="Chow W.-N."/>
            <person name="Lin X."/>
        </authorList>
    </citation>
    <scope>NUCLEOTIDE SEQUENCE</scope>
    <source>
        <strain evidence="4">PM1</strain>
    </source>
</reference>
<dbReference type="GO" id="GO:0016491">
    <property type="term" value="F:oxidoreductase activity"/>
    <property type="evidence" value="ECO:0007669"/>
    <property type="project" value="UniProtKB-KW"/>
</dbReference>
<keyword evidence="2" id="KW-0521">NADP</keyword>
<organism evidence="4">
    <name type="scientific">Talaromyces marneffei PM1</name>
    <dbReference type="NCBI Taxonomy" id="1077442"/>
    <lineage>
        <taxon>Eukaryota</taxon>
        <taxon>Fungi</taxon>
        <taxon>Dikarya</taxon>
        <taxon>Ascomycota</taxon>
        <taxon>Pezizomycotina</taxon>
        <taxon>Eurotiomycetes</taxon>
        <taxon>Eurotiomycetidae</taxon>
        <taxon>Eurotiales</taxon>
        <taxon>Trichocomaceae</taxon>
        <taxon>Talaromyces</taxon>
        <taxon>Talaromyces sect. Talaromyces</taxon>
    </lineage>
</organism>
<gene>
    <name evidence="4" type="ORF">GQ26_0490110</name>
</gene>
<dbReference type="InterPro" id="IPR002347">
    <property type="entry name" value="SDR_fam"/>
</dbReference>
<evidence type="ECO:0000313" key="4">
    <source>
        <dbReference type="EMBL" id="KFX42065.1"/>
    </source>
</evidence>
<dbReference type="FunFam" id="3.40.50.720:FF:000084">
    <property type="entry name" value="Short-chain dehydrogenase reductase"/>
    <property type="match status" value="1"/>
</dbReference>
<comment type="similarity">
    <text evidence="1">Belongs to the short-chain dehydrogenases/reductases (SDR) family.</text>
</comment>
<dbReference type="Pfam" id="PF13561">
    <property type="entry name" value="adh_short_C2"/>
    <property type="match status" value="1"/>
</dbReference>
<dbReference type="EMBL" id="JPOX01000049">
    <property type="protein sequence ID" value="KFX42065.1"/>
    <property type="molecule type" value="Genomic_DNA"/>
</dbReference>
<dbReference type="PANTHER" id="PTHR43639">
    <property type="entry name" value="OXIDOREDUCTASE, SHORT-CHAIN DEHYDROGENASE/REDUCTASE FAMILY (AFU_ORTHOLOGUE AFUA_5G02870)"/>
    <property type="match status" value="1"/>
</dbReference>
<reference key="1">
    <citation type="journal article" date="2014" name="PLoS Genet.">
        <title>Signature Gene Expression Reveals Novel Clues to the Molecular Mechanisms of Dimorphic Transition in Penicillium marneffei.</title>
        <authorList>
            <person name="Yang E."/>
            <person name="Wang G."/>
            <person name="Cai J."/>
            <person name="Woo P.C."/>
            <person name="Lau S.K."/>
            <person name="Yuen K.-Y."/>
            <person name="Chow W.-N."/>
            <person name="Lin X."/>
        </authorList>
    </citation>
    <scope>NUCLEOTIDE SEQUENCE [LARGE SCALE GENOMIC DNA]</scope>
    <source>
        <strain>PM1</strain>
    </source>
</reference>